<dbReference type="Proteomes" id="UP000076962">
    <property type="component" value="Unassembled WGS sequence"/>
</dbReference>
<reference evidence="1 2" key="1">
    <citation type="submission" date="2016-05" db="EMBL/GenBank/DDBJ databases">
        <title>Single-cell genome of chain-forming Candidatus Thiomargarita nelsonii and comparison to other large sulfur-oxidizing bacteria.</title>
        <authorList>
            <person name="Winkel M."/>
            <person name="Salman V."/>
            <person name="Woyke T."/>
            <person name="Schulz-Vogt H."/>
            <person name="Richter M."/>
            <person name="Flood B."/>
            <person name="Bailey J."/>
            <person name="Amann R."/>
            <person name="Mussmann M."/>
        </authorList>
    </citation>
    <scope>NUCLEOTIDE SEQUENCE [LARGE SCALE GENOMIC DNA]</scope>
    <source>
        <strain evidence="1 2">THI036</strain>
    </source>
</reference>
<dbReference type="AlphaFoldDB" id="A0A0A6NZS2"/>
<organism evidence="1 2">
    <name type="scientific">Candidatus Thiomargarita nelsonii</name>
    <dbReference type="NCBI Taxonomy" id="1003181"/>
    <lineage>
        <taxon>Bacteria</taxon>
        <taxon>Pseudomonadati</taxon>
        <taxon>Pseudomonadota</taxon>
        <taxon>Gammaproteobacteria</taxon>
        <taxon>Thiotrichales</taxon>
        <taxon>Thiotrichaceae</taxon>
        <taxon>Thiomargarita</taxon>
    </lineage>
</organism>
<protein>
    <recommendedName>
        <fullName evidence="3">DUF4258 domain-containing protein</fullName>
    </recommendedName>
</protein>
<gene>
    <name evidence="1" type="ORF">THIOM_000476</name>
</gene>
<accession>A0A0A6NZS2</accession>
<comment type="caution">
    <text evidence="1">The sequence shown here is derived from an EMBL/GenBank/DDBJ whole genome shotgun (WGS) entry which is preliminary data.</text>
</comment>
<evidence type="ECO:0000313" key="2">
    <source>
        <dbReference type="Proteomes" id="UP000076962"/>
    </source>
</evidence>
<dbReference type="EMBL" id="LUTY01000216">
    <property type="protein sequence ID" value="OAD23683.1"/>
    <property type="molecule type" value="Genomic_DNA"/>
</dbReference>
<evidence type="ECO:0008006" key="3">
    <source>
        <dbReference type="Google" id="ProtNLM"/>
    </source>
</evidence>
<evidence type="ECO:0000313" key="1">
    <source>
        <dbReference type="EMBL" id="OAD23683.1"/>
    </source>
</evidence>
<name>A0A0A6NZS2_9GAMM</name>
<sequence length="89" mass="10582">MAKNIIFSRHAKQQMQLRGAQEDEVIWAIRTSVWNFAKRGKLTGKMRFDFADYSPINQQFYQYKTVEVVFVDETDEIIVITVKVYYHNS</sequence>
<keyword evidence="2" id="KW-1185">Reference proteome</keyword>
<proteinExistence type="predicted"/>